<dbReference type="Gene3D" id="3.50.50.60">
    <property type="entry name" value="FAD/NAD(P)-binding domain"/>
    <property type="match status" value="2"/>
</dbReference>
<dbReference type="SUPFAM" id="SSF51905">
    <property type="entry name" value="FAD/NAD(P)-binding domain"/>
    <property type="match status" value="1"/>
</dbReference>
<dbReference type="Pfam" id="PF21688">
    <property type="entry name" value="FAD-depend_C"/>
    <property type="match status" value="1"/>
</dbReference>
<evidence type="ECO:0000259" key="1">
    <source>
        <dbReference type="Pfam" id="PF07992"/>
    </source>
</evidence>
<gene>
    <name evidence="3" type="ORF">EW093_12505</name>
</gene>
<evidence type="ECO:0000313" key="4">
    <source>
        <dbReference type="Proteomes" id="UP000323824"/>
    </source>
</evidence>
<dbReference type="RefSeq" id="WP_149568738.1">
    <property type="nucleotide sequence ID" value="NZ_CP035807.1"/>
</dbReference>
<dbReference type="PIRSF" id="PIRSF038984">
    <property type="entry name" value="FAD_binding_protein"/>
    <property type="match status" value="1"/>
</dbReference>
<dbReference type="InterPro" id="IPR023753">
    <property type="entry name" value="FAD/NAD-binding_dom"/>
</dbReference>
<dbReference type="Gene3D" id="3.30.70.2700">
    <property type="match status" value="1"/>
</dbReference>
<dbReference type="AlphaFoldDB" id="A0A5C1QEK6"/>
<feature type="domain" description="FAD-dependent protein C-terminal" evidence="2">
    <location>
        <begin position="267"/>
        <end position="458"/>
    </location>
</feature>
<protein>
    <submittedName>
        <fullName evidence="3">FAD-dependent oxidoreductase</fullName>
    </submittedName>
</protein>
<proteinExistence type="predicted"/>
<keyword evidence="4" id="KW-1185">Reference proteome</keyword>
<dbReference type="Pfam" id="PF07992">
    <property type="entry name" value="Pyr_redox_2"/>
    <property type="match status" value="1"/>
</dbReference>
<dbReference type="PANTHER" id="PTHR42842">
    <property type="entry name" value="FAD/NAD(P)-BINDING OXIDOREDUCTASE"/>
    <property type="match status" value="1"/>
</dbReference>
<dbReference type="InterPro" id="IPR036188">
    <property type="entry name" value="FAD/NAD-bd_sf"/>
</dbReference>
<dbReference type="PRINTS" id="PR00420">
    <property type="entry name" value="RNGMNOXGNASE"/>
</dbReference>
<dbReference type="PANTHER" id="PTHR42842:SF3">
    <property type="entry name" value="FAD_NAD(P)-BINDING OXIDOREDUCTASE FAMILY PROTEIN"/>
    <property type="match status" value="1"/>
</dbReference>
<sequence>MKKTTFELKLPINYTNQGIIDSLKKQGASKFTNYKILRKSLDARKKSNIFWNIKVEIDTPHITFEQRAKSSLNLIKTDRDKHVVIVGSGPAGIFSGIVLLQAGFNVTLIEQGKKVSSRDGDIEDLLNKAIFNPTSNFAFGEGGAGTYSDGKLTSRSKHISKEKEFILSTFINNGAPEEIFSMVHPHIGSDNLKIVAKNMRNEFLSLGGNIEFNTTFITFKDSFGRVNNIETDKGVVDCDYLILATGHSSFRTYRELIRKGLIFKNKNFAIGFRAEHEQSLINNAQWGVDSIKGLKAAEYRLTSKTDSSSVFSFCMCPGGTVVPAAALDRTSVVNGMSNYNRDGKFANAAVVSSFNFSQELKREVSPLESLDLLQDLEEGYYRATGGYSVPAMRISDFINGKATANIGETSYSLGLTPYNLVDLLPKGVVDPLRLGLKDFSRKLYGYETGNILGLESKTSSPIQVERSREGLCSGFTNIYFVGEGSGWAGGIVSSGADGIKGALDIIKRES</sequence>
<dbReference type="GO" id="GO:0016491">
    <property type="term" value="F:oxidoreductase activity"/>
    <property type="evidence" value="ECO:0007669"/>
    <property type="project" value="InterPro"/>
</dbReference>
<dbReference type="InterPro" id="IPR028348">
    <property type="entry name" value="FAD-binding_protein"/>
</dbReference>
<dbReference type="EMBL" id="CP035807">
    <property type="protein sequence ID" value="QEN05500.1"/>
    <property type="molecule type" value="Genomic_DNA"/>
</dbReference>
<organism evidence="3 4">
    <name type="scientific">Thiospirochaeta perfilievii</name>
    <dbReference type="NCBI Taxonomy" id="252967"/>
    <lineage>
        <taxon>Bacteria</taxon>
        <taxon>Pseudomonadati</taxon>
        <taxon>Spirochaetota</taxon>
        <taxon>Spirochaetia</taxon>
        <taxon>Spirochaetales</taxon>
        <taxon>Spirochaetaceae</taxon>
        <taxon>Thiospirochaeta</taxon>
    </lineage>
</organism>
<feature type="domain" description="FAD/NAD(P)-binding" evidence="1">
    <location>
        <begin position="82"/>
        <end position="251"/>
    </location>
</feature>
<name>A0A5C1QEK6_9SPIO</name>
<reference evidence="3 4" key="2">
    <citation type="submission" date="2019-09" db="EMBL/GenBank/DDBJ databases">
        <title>Complete Genome Sequence and Methylome Analysis of free living Spirochaetas.</title>
        <authorList>
            <person name="Leshcheva N."/>
            <person name="Mikheeva N."/>
        </authorList>
    </citation>
    <scope>NUCLEOTIDE SEQUENCE [LARGE SCALE GENOMIC DNA]</scope>
    <source>
        <strain evidence="3 4">P</strain>
    </source>
</reference>
<dbReference type="InterPro" id="IPR049516">
    <property type="entry name" value="FAD-depend_C"/>
</dbReference>
<dbReference type="OrthoDB" id="9762921at2"/>
<evidence type="ECO:0000313" key="3">
    <source>
        <dbReference type="EMBL" id="QEN05500.1"/>
    </source>
</evidence>
<dbReference type="KEGG" id="sper:EW093_12505"/>
<reference evidence="3 4" key="1">
    <citation type="submission" date="2019-02" db="EMBL/GenBank/DDBJ databases">
        <authorList>
            <person name="Fomenkov A."/>
            <person name="Dubinina G."/>
            <person name="Grabovich M."/>
            <person name="Vincze T."/>
            <person name="Roberts R.J."/>
        </authorList>
    </citation>
    <scope>NUCLEOTIDE SEQUENCE [LARGE SCALE GENOMIC DNA]</scope>
    <source>
        <strain evidence="3 4">P</strain>
    </source>
</reference>
<evidence type="ECO:0000259" key="2">
    <source>
        <dbReference type="Pfam" id="PF21688"/>
    </source>
</evidence>
<dbReference type="Proteomes" id="UP000323824">
    <property type="component" value="Chromosome"/>
</dbReference>
<accession>A0A5C1QEK6</accession>